<dbReference type="HOGENOM" id="CLU_668600_0_0_0"/>
<dbReference type="AlphaFoldDB" id="A0A068NN27"/>
<dbReference type="EMBL" id="CP007139">
    <property type="protein sequence ID" value="AIE84963.1"/>
    <property type="molecule type" value="Genomic_DNA"/>
</dbReference>
<evidence type="ECO:0000313" key="2">
    <source>
        <dbReference type="Proteomes" id="UP000027982"/>
    </source>
</evidence>
<name>A0A068NN27_FIMGI</name>
<proteinExistence type="predicted"/>
<reference evidence="1 2" key="1">
    <citation type="journal article" date="2014" name="PLoS ONE">
        <title>The first complete genome sequence of the class fimbriimonadia in the phylum armatimonadetes.</title>
        <authorList>
            <person name="Hu Z.Y."/>
            <person name="Wang Y.Z."/>
            <person name="Im W.T."/>
            <person name="Wang S.Y."/>
            <person name="Zhao G.P."/>
            <person name="Zheng H.J."/>
            <person name="Quan Z.X."/>
        </authorList>
    </citation>
    <scope>NUCLEOTIDE SEQUENCE [LARGE SCALE GENOMIC DNA]</scope>
    <source>
        <strain evidence="1">Gsoil 348</strain>
    </source>
</reference>
<keyword evidence="2" id="KW-1185">Reference proteome</keyword>
<dbReference type="Proteomes" id="UP000027982">
    <property type="component" value="Chromosome"/>
</dbReference>
<gene>
    <name evidence="1" type="ORF">OP10G_1595</name>
</gene>
<accession>A0A068NN27</accession>
<evidence type="ECO:0000313" key="1">
    <source>
        <dbReference type="EMBL" id="AIE84963.1"/>
    </source>
</evidence>
<organism evidence="1 2">
    <name type="scientific">Fimbriimonas ginsengisoli Gsoil 348</name>
    <dbReference type="NCBI Taxonomy" id="661478"/>
    <lineage>
        <taxon>Bacteria</taxon>
        <taxon>Bacillati</taxon>
        <taxon>Armatimonadota</taxon>
        <taxon>Fimbriimonadia</taxon>
        <taxon>Fimbriimonadales</taxon>
        <taxon>Fimbriimonadaceae</taxon>
        <taxon>Fimbriimonas</taxon>
    </lineage>
</organism>
<dbReference type="KEGG" id="fgi:OP10G_1595"/>
<sequence length="411" mass="46391">MAQTWAQRTPGWLGPNDRIFRGVTVRNLQQAETSGRIEIRAEIPIAANQLLAEHLKVSRIDDPARWSVLVIRKGRYVGLLGVRAVEAQPTPGPYRQVTLQAAVPVEYSSKDTKFYFAVLGRDTELDYDLRIVFGDASLTATHTPRTLRSVSIQPALANVEGADKQWVLELPVRIGFPRPFGGDPLHPIHASFAATLSTQLNDTNAGFTGTVSQETTDVYRRSILLPFMRREWGVRYRSNESLTNRKTGVYYSFEVPVTGRPIDTGGRYRTQSPALLKLGLLSAEYRERIDTGINPHHTATFLANPWLQLTMPPLYFSGGDRPSPYRDPYLTLSTKAWYFPWEEAKGGFAVRRFESRFDAELTWPFRGLLGQALVLGFHTGANENDNYARQSSFTLEFRLFGRKTSLYRTGQ</sequence>
<protein>
    <submittedName>
        <fullName evidence="1">Uncharacterized protein</fullName>
    </submittedName>
</protein>